<accession>A0A914RWV8</accession>
<organism evidence="4 5">
    <name type="scientific">Parascaris equorum</name>
    <name type="common">Equine roundworm</name>
    <dbReference type="NCBI Taxonomy" id="6256"/>
    <lineage>
        <taxon>Eukaryota</taxon>
        <taxon>Metazoa</taxon>
        <taxon>Ecdysozoa</taxon>
        <taxon>Nematoda</taxon>
        <taxon>Chromadorea</taxon>
        <taxon>Rhabditida</taxon>
        <taxon>Spirurina</taxon>
        <taxon>Ascaridomorpha</taxon>
        <taxon>Ascaridoidea</taxon>
        <taxon>Ascarididae</taxon>
        <taxon>Parascaris</taxon>
    </lineage>
</organism>
<dbReference type="Pfam" id="PF00055">
    <property type="entry name" value="Laminin_N"/>
    <property type="match status" value="1"/>
</dbReference>
<reference evidence="5" key="1">
    <citation type="submission" date="2022-11" db="UniProtKB">
        <authorList>
            <consortium name="WormBaseParasite"/>
        </authorList>
    </citation>
    <scope>IDENTIFICATION</scope>
</reference>
<evidence type="ECO:0000256" key="1">
    <source>
        <dbReference type="ARBA" id="ARBA00023157"/>
    </source>
</evidence>
<sequence>LFAEKVPHRSLNADEYYQDSYQEFASSEERGLFPNIFNLATNALIWADATCGQHHREVYCKLVEHVFNRSLYLRVCGTEALNEKMLQVISAPPHHEMRIRPVQNVCIRYILQRQQTENTIAPNLSTQDHEHELLLQ</sequence>
<evidence type="ECO:0000313" key="4">
    <source>
        <dbReference type="Proteomes" id="UP000887564"/>
    </source>
</evidence>
<keyword evidence="1" id="KW-1015">Disulfide bond</keyword>
<keyword evidence="2" id="KW-0424">Laminin EGF-like domain</keyword>
<dbReference type="WBParaSite" id="PEQ_0001068701-mRNA-1">
    <property type="protein sequence ID" value="PEQ_0001068701-mRNA-1"/>
    <property type="gene ID" value="PEQ_0001068701"/>
</dbReference>
<dbReference type="AlphaFoldDB" id="A0A914RWV8"/>
<evidence type="ECO:0000256" key="2">
    <source>
        <dbReference type="ARBA" id="ARBA00023292"/>
    </source>
</evidence>
<feature type="domain" description="Laminin N-terminal" evidence="3">
    <location>
        <begin position="33"/>
        <end position="77"/>
    </location>
</feature>
<dbReference type="Proteomes" id="UP000887564">
    <property type="component" value="Unplaced"/>
</dbReference>
<evidence type="ECO:0000313" key="5">
    <source>
        <dbReference type="WBParaSite" id="PEQ_0001068701-mRNA-1"/>
    </source>
</evidence>
<proteinExistence type="predicted"/>
<name>A0A914RWV8_PAREQ</name>
<evidence type="ECO:0000259" key="3">
    <source>
        <dbReference type="Pfam" id="PF00055"/>
    </source>
</evidence>
<protein>
    <recommendedName>
        <fullName evidence="3">Laminin N-terminal domain-containing protein</fullName>
    </recommendedName>
</protein>
<dbReference type="InterPro" id="IPR008211">
    <property type="entry name" value="Laminin_N"/>
</dbReference>
<dbReference type="Gene3D" id="2.60.120.260">
    <property type="entry name" value="Galactose-binding domain-like"/>
    <property type="match status" value="1"/>
</dbReference>
<keyword evidence="4" id="KW-1185">Reference proteome</keyword>